<dbReference type="InterPro" id="IPR017930">
    <property type="entry name" value="Myb_dom"/>
</dbReference>
<dbReference type="PANTHER" id="PTHR46621:SF1">
    <property type="entry name" value="SNRNA-ACTIVATING PROTEIN COMPLEX SUBUNIT 4"/>
    <property type="match status" value="1"/>
</dbReference>
<keyword evidence="4" id="KW-0539">Nucleus</keyword>
<dbReference type="Pfam" id="PF13921">
    <property type="entry name" value="Myb_DNA-bind_6"/>
    <property type="match status" value="1"/>
</dbReference>
<reference evidence="8 9" key="1">
    <citation type="submission" date="2024-02" db="EMBL/GenBank/DDBJ databases">
        <authorList>
            <person name="Daric V."/>
            <person name="Darras S."/>
        </authorList>
    </citation>
    <scope>NUCLEOTIDE SEQUENCE [LARGE SCALE GENOMIC DNA]</scope>
</reference>
<feature type="domain" description="Myb-like" evidence="6">
    <location>
        <begin position="366"/>
        <end position="420"/>
    </location>
</feature>
<keyword evidence="9" id="KW-1185">Reference proteome</keyword>
<dbReference type="Pfam" id="PF00249">
    <property type="entry name" value="Myb_DNA-binding"/>
    <property type="match status" value="2"/>
</dbReference>
<keyword evidence="3" id="KW-0804">Transcription</keyword>
<comment type="caution">
    <text evidence="8">The sequence shown here is derived from an EMBL/GenBank/DDBJ whole genome shotgun (WGS) entry which is preliminary data.</text>
</comment>
<evidence type="ECO:0000256" key="5">
    <source>
        <dbReference type="SAM" id="MobiDB-lite"/>
    </source>
</evidence>
<dbReference type="InterPro" id="IPR009057">
    <property type="entry name" value="Homeodomain-like_sf"/>
</dbReference>
<keyword evidence="2" id="KW-0238">DNA-binding</keyword>
<feature type="region of interest" description="Disordered" evidence="5">
    <location>
        <begin position="732"/>
        <end position="763"/>
    </location>
</feature>
<organism evidence="8 9">
    <name type="scientific">Clavelina lepadiformis</name>
    <name type="common">Light-bulb sea squirt</name>
    <name type="synonym">Ascidia lepadiformis</name>
    <dbReference type="NCBI Taxonomy" id="159417"/>
    <lineage>
        <taxon>Eukaryota</taxon>
        <taxon>Metazoa</taxon>
        <taxon>Chordata</taxon>
        <taxon>Tunicata</taxon>
        <taxon>Ascidiacea</taxon>
        <taxon>Aplousobranchia</taxon>
        <taxon>Clavelinidae</taxon>
        <taxon>Clavelina</taxon>
    </lineage>
</organism>
<dbReference type="Proteomes" id="UP001642483">
    <property type="component" value="Unassembled WGS sequence"/>
</dbReference>
<sequence length="902" mass="104592">MDMQDEESQMEEDILKLQLHSIPLNLNWTQNDPEEEDDDDDDEDDDVPGISLDYRPSNLNPTTGSTLDPNQPSTSTAGISHEEFQDEAGNSEVDSQDEASDEEELIDLSADFEPTPLNLLKLNFAYQEVIEQQIATVDRLLHENHYKTSMLMENMDLNPKKAKKPAKLEYALFKRQFFKDEGGYGPPNIDLERRGSELGPHFVPYVMPCPKWTKITEAALLSGVEKNARRSTSEPIMTQLEYLQEKYKNNPTTELQKKIEDSEKKLEKVHEIPISDLMGNCDSPWDWYSISNVDLENSQTAGCCRLHWKNNSCPSINKGPWTEEEDKKLVYLVAKHKNLDWNVIASELESNRVPIQVLQRYQQKINTFIKHRPWTPEEDEKLIQLVNKFKVGNCVPYSQISFHHGGRSATQVCHRWTKTVDPSFKRTRFTPEEDAKLFRAVVLYGTRWSVIRDLGIIPNRNDAQLRERYMNSLIDKRCEWTKSEDGKLAKLVKQLGEGNWAVIAKELTGRTDCQCLRRWTTIKKYKAEGREVLYPRRLHQMNGITKVRRELARAICQEHIAVKKESDGDATASGKFKIPLAMAKLNGLHDIDYQNDKRTCKILKSLSPDMSSEEVIKLYHEILKPRRYQSRKPRMQRLADKNLNDDIFETLFRLYQPYRKKMLDENNPLTVVLSKIERNSEGITPKSIFISFVKALNINAEKALDTIKHNKVKKSNVKITQIKMKDLLRNQLTQDGANKPGKRKQQPRLINSDEKSGSDAKTSQTRTFVRNLYLPVTAPNRGTIRGYRELCKHRETRVKRAKTILDLPDDENKDKETDINDVETKSTEKFKTDQLLTHLRSTYKYKILRSRFNALFTWPTLLSSLVPYTRRQSDKLLMPTVRTKRTLSKEAEEFRAKKQKLS</sequence>
<dbReference type="SUPFAM" id="SSF46689">
    <property type="entry name" value="Homeodomain-like"/>
    <property type="match status" value="3"/>
</dbReference>
<feature type="compositionally biased region" description="Acidic residues" evidence="5">
    <location>
        <begin position="32"/>
        <end position="47"/>
    </location>
</feature>
<dbReference type="InterPro" id="IPR051575">
    <property type="entry name" value="Myb-like_DNA-bd"/>
</dbReference>
<evidence type="ECO:0000259" key="6">
    <source>
        <dbReference type="PROSITE" id="PS50090"/>
    </source>
</evidence>
<dbReference type="SMART" id="SM00717">
    <property type="entry name" value="SANT"/>
    <property type="match status" value="4"/>
</dbReference>
<feature type="domain" description="HTH myb-type" evidence="7">
    <location>
        <begin position="314"/>
        <end position="362"/>
    </location>
</feature>
<feature type="domain" description="HTH myb-type" evidence="7">
    <location>
        <begin position="366"/>
        <end position="424"/>
    </location>
</feature>
<feature type="domain" description="Myb-like" evidence="6">
    <location>
        <begin position="421"/>
        <end position="473"/>
    </location>
</feature>
<evidence type="ECO:0000256" key="4">
    <source>
        <dbReference type="ARBA" id="ARBA00023242"/>
    </source>
</evidence>
<dbReference type="Gene3D" id="1.10.10.60">
    <property type="entry name" value="Homeodomain-like"/>
    <property type="match status" value="4"/>
</dbReference>
<evidence type="ECO:0000313" key="9">
    <source>
        <dbReference type="Proteomes" id="UP001642483"/>
    </source>
</evidence>
<protein>
    <recommendedName>
        <fullName evidence="10">snRNA-activating protein complex subunit 4</fullName>
    </recommendedName>
</protein>
<feature type="domain" description="HTH myb-type" evidence="7">
    <location>
        <begin position="476"/>
        <end position="527"/>
    </location>
</feature>
<evidence type="ECO:0000259" key="7">
    <source>
        <dbReference type="PROSITE" id="PS51294"/>
    </source>
</evidence>
<name>A0ABP0GGI5_CLALP</name>
<dbReference type="CDD" id="cd00167">
    <property type="entry name" value="SANT"/>
    <property type="match status" value="4"/>
</dbReference>
<dbReference type="EMBL" id="CAWYQH010000119">
    <property type="protein sequence ID" value="CAK8690879.1"/>
    <property type="molecule type" value="Genomic_DNA"/>
</dbReference>
<feature type="domain" description="HTH myb-type" evidence="7">
    <location>
        <begin position="425"/>
        <end position="473"/>
    </location>
</feature>
<dbReference type="PANTHER" id="PTHR46621">
    <property type="entry name" value="SNRNA-ACTIVATING PROTEIN COMPLEX SUBUNIT 4"/>
    <property type="match status" value="1"/>
</dbReference>
<evidence type="ECO:0000313" key="8">
    <source>
        <dbReference type="EMBL" id="CAK8690879.1"/>
    </source>
</evidence>
<evidence type="ECO:0008006" key="10">
    <source>
        <dbReference type="Google" id="ProtNLM"/>
    </source>
</evidence>
<accession>A0ABP0GGI5</accession>
<feature type="compositionally biased region" description="Acidic residues" evidence="5">
    <location>
        <begin position="94"/>
        <end position="103"/>
    </location>
</feature>
<evidence type="ECO:0000256" key="1">
    <source>
        <dbReference type="ARBA" id="ARBA00023015"/>
    </source>
</evidence>
<dbReference type="InterPro" id="IPR001005">
    <property type="entry name" value="SANT/Myb"/>
</dbReference>
<feature type="region of interest" description="Disordered" evidence="5">
    <location>
        <begin position="24"/>
        <end position="103"/>
    </location>
</feature>
<proteinExistence type="predicted"/>
<gene>
    <name evidence="8" type="ORF">CVLEPA_LOCUS23435</name>
</gene>
<evidence type="ECO:0000256" key="3">
    <source>
        <dbReference type="ARBA" id="ARBA00023163"/>
    </source>
</evidence>
<evidence type="ECO:0000256" key="2">
    <source>
        <dbReference type="ARBA" id="ARBA00023125"/>
    </source>
</evidence>
<dbReference type="PROSITE" id="PS50090">
    <property type="entry name" value="MYB_LIKE"/>
    <property type="match status" value="4"/>
</dbReference>
<keyword evidence="1" id="KW-0805">Transcription regulation</keyword>
<feature type="domain" description="Myb-like" evidence="6">
    <location>
        <begin position="476"/>
        <end position="523"/>
    </location>
</feature>
<feature type="domain" description="Myb-like" evidence="6">
    <location>
        <begin position="313"/>
        <end position="365"/>
    </location>
</feature>
<feature type="compositionally biased region" description="Polar residues" evidence="5">
    <location>
        <begin position="57"/>
        <end position="78"/>
    </location>
</feature>
<dbReference type="PROSITE" id="PS51294">
    <property type="entry name" value="HTH_MYB"/>
    <property type="match status" value="4"/>
</dbReference>